<evidence type="ECO:0000259" key="8">
    <source>
        <dbReference type="Pfam" id="PF13359"/>
    </source>
</evidence>
<keyword evidence="7" id="KW-0539">Nucleus</keyword>
<evidence type="ECO:0000313" key="10">
    <source>
        <dbReference type="Proteomes" id="UP000515124"/>
    </source>
</evidence>
<keyword evidence="6" id="KW-0378">Hydrolase</keyword>
<dbReference type="GO" id="GO:0016787">
    <property type="term" value="F:hydrolase activity"/>
    <property type="evidence" value="ECO:0007669"/>
    <property type="project" value="UniProtKB-KW"/>
</dbReference>
<dbReference type="Pfam" id="PF13359">
    <property type="entry name" value="DDE_Tnp_4"/>
    <property type="match status" value="1"/>
</dbReference>
<dbReference type="KEGG" id="pavi:110746732"/>
<keyword evidence="10" id="KW-1185">Reference proteome</keyword>
<evidence type="ECO:0000256" key="6">
    <source>
        <dbReference type="ARBA" id="ARBA00022801"/>
    </source>
</evidence>
<organism evidence="10 11">
    <name type="scientific">Prunus avium</name>
    <name type="common">Cherry</name>
    <name type="synonym">Cerasus avium</name>
    <dbReference type="NCBI Taxonomy" id="42229"/>
    <lineage>
        <taxon>Eukaryota</taxon>
        <taxon>Viridiplantae</taxon>
        <taxon>Streptophyta</taxon>
        <taxon>Embryophyta</taxon>
        <taxon>Tracheophyta</taxon>
        <taxon>Spermatophyta</taxon>
        <taxon>Magnoliopsida</taxon>
        <taxon>eudicotyledons</taxon>
        <taxon>Gunneridae</taxon>
        <taxon>Pentapetalae</taxon>
        <taxon>rosids</taxon>
        <taxon>fabids</taxon>
        <taxon>Rosales</taxon>
        <taxon>Rosaceae</taxon>
        <taxon>Amygdaloideae</taxon>
        <taxon>Amygdaleae</taxon>
        <taxon>Prunus</taxon>
    </lineage>
</organism>
<dbReference type="InterPro" id="IPR058353">
    <property type="entry name" value="DUF8040"/>
</dbReference>
<accession>A0A6P5RCL2</accession>
<name>A0A6P5RCL2_PRUAV</name>
<evidence type="ECO:0000256" key="5">
    <source>
        <dbReference type="ARBA" id="ARBA00022723"/>
    </source>
</evidence>
<protein>
    <submittedName>
        <fullName evidence="11">Uncharacterized protein LOC110746732</fullName>
    </submittedName>
</protein>
<evidence type="ECO:0000256" key="4">
    <source>
        <dbReference type="ARBA" id="ARBA00022722"/>
    </source>
</evidence>
<dbReference type="RefSeq" id="XP_021802660.1">
    <property type="nucleotide sequence ID" value="XM_021946968.1"/>
</dbReference>
<gene>
    <name evidence="11" type="primary">LOC110746732</name>
</gene>
<dbReference type="InterPro" id="IPR027806">
    <property type="entry name" value="HARBI1_dom"/>
</dbReference>
<evidence type="ECO:0000256" key="2">
    <source>
        <dbReference type="ARBA" id="ARBA00004123"/>
    </source>
</evidence>
<dbReference type="PANTHER" id="PTHR22930:SF259">
    <property type="entry name" value="OS08G0106900 PROTEIN"/>
    <property type="match status" value="1"/>
</dbReference>
<comment type="subcellular location">
    <subcellularLocation>
        <location evidence="2">Nucleus</location>
    </subcellularLocation>
</comment>
<evidence type="ECO:0000256" key="7">
    <source>
        <dbReference type="ARBA" id="ARBA00023242"/>
    </source>
</evidence>
<evidence type="ECO:0000313" key="11">
    <source>
        <dbReference type="RefSeq" id="XP_021802660.1"/>
    </source>
</evidence>
<dbReference type="GO" id="GO:0046872">
    <property type="term" value="F:metal ion binding"/>
    <property type="evidence" value="ECO:0007669"/>
    <property type="project" value="UniProtKB-KW"/>
</dbReference>
<dbReference type="PANTHER" id="PTHR22930">
    <property type="match status" value="1"/>
</dbReference>
<feature type="domain" description="DDE Tnp4" evidence="8">
    <location>
        <begin position="160"/>
        <end position="217"/>
    </location>
</feature>
<keyword evidence="4" id="KW-0540">Nuclease</keyword>
<proteinExistence type="inferred from homology"/>
<feature type="non-terminal residue" evidence="11">
    <location>
        <position position="229"/>
    </location>
</feature>
<dbReference type="GO" id="GO:0005634">
    <property type="term" value="C:nucleus"/>
    <property type="evidence" value="ECO:0007669"/>
    <property type="project" value="UniProtKB-SubCell"/>
</dbReference>
<dbReference type="GeneID" id="110746732"/>
<comment type="similarity">
    <text evidence="3">Belongs to the HARBI1 family.</text>
</comment>
<reference evidence="11" key="1">
    <citation type="submission" date="2025-08" db="UniProtKB">
        <authorList>
            <consortium name="RefSeq"/>
        </authorList>
    </citation>
    <scope>IDENTIFICATION</scope>
</reference>
<evidence type="ECO:0000259" key="9">
    <source>
        <dbReference type="Pfam" id="PF26138"/>
    </source>
</evidence>
<comment type="cofactor">
    <cofactor evidence="1">
        <name>a divalent metal cation</name>
        <dbReference type="ChEBI" id="CHEBI:60240"/>
    </cofactor>
</comment>
<evidence type="ECO:0000256" key="1">
    <source>
        <dbReference type="ARBA" id="ARBA00001968"/>
    </source>
</evidence>
<dbReference type="Pfam" id="PF26138">
    <property type="entry name" value="DUF8040"/>
    <property type="match status" value="1"/>
</dbReference>
<dbReference type="InterPro" id="IPR045249">
    <property type="entry name" value="HARBI1-like"/>
</dbReference>
<feature type="domain" description="DUF8040" evidence="9">
    <location>
        <begin position="33"/>
        <end position="124"/>
    </location>
</feature>
<dbReference type="AlphaFoldDB" id="A0A6P5RCL2"/>
<sequence>MAIQAVAHALNEFMIIMHSQNVERPLTRRTVTRKGYNYIHNALSEDPEHFRQMYRMYPDVFHKLCNIIREKTLLQDTRFICVEEMLATFLRVVGQNNRFSVIRDTFGRSHFIASRSFNKVLKALNTLAPEMLVKPGSAMPAKIRESTRFYPYFKDCIGAIDGTHIPAMVIGVDVSSYRNRHGTISQNVLAACNFDLEFIYVLSGWEGSAHDSRVLNDALTRRNGLKVPQ</sequence>
<dbReference type="GO" id="GO:0004518">
    <property type="term" value="F:nuclease activity"/>
    <property type="evidence" value="ECO:0007669"/>
    <property type="project" value="UniProtKB-KW"/>
</dbReference>
<evidence type="ECO:0000256" key="3">
    <source>
        <dbReference type="ARBA" id="ARBA00006958"/>
    </source>
</evidence>
<keyword evidence="5" id="KW-0479">Metal-binding</keyword>
<dbReference type="Proteomes" id="UP000515124">
    <property type="component" value="Unplaced"/>
</dbReference>